<evidence type="ECO:0000256" key="1">
    <source>
        <dbReference type="SAM" id="Phobius"/>
    </source>
</evidence>
<name>A0ABN9JPB1_9RALS</name>
<proteinExistence type="predicted"/>
<evidence type="ECO:0000313" key="3">
    <source>
        <dbReference type="Proteomes" id="UP001189757"/>
    </source>
</evidence>
<sequence>MLSGASIAARIGALLAKDMKSSLSERLDTWRTNVVILFGFALGLCALFAAMWAALEVLRRIGAWLFIDASLGPYVRLDSNSVINVLPNNLLVLFYLLLTYSVLSNAWQVFRRPWRGGRKVGAQREEARRQLRRFAVATPVVLLLCLPGMNTYTIVTPTQIVQKRFFALHAESYPLGQVTKVQCTVAGRGLIFTELTFSDGRSLEEAGFHPRLMTAIAHVGGVNVEYDRRCRSEFGIDDAARLSAPPTS</sequence>
<feature type="transmembrane region" description="Helical" evidence="1">
    <location>
        <begin position="89"/>
        <end position="110"/>
    </location>
</feature>
<evidence type="ECO:0000313" key="2">
    <source>
        <dbReference type="EMBL" id="CAJ0815350.1"/>
    </source>
</evidence>
<protein>
    <recommendedName>
        <fullName evidence="4">Transmembrane protein</fullName>
    </recommendedName>
</protein>
<feature type="transmembrane region" description="Helical" evidence="1">
    <location>
        <begin position="32"/>
        <end position="54"/>
    </location>
</feature>
<dbReference type="Proteomes" id="UP001189757">
    <property type="component" value="Unassembled WGS sequence"/>
</dbReference>
<comment type="caution">
    <text evidence="2">The sequence shown here is derived from an EMBL/GenBank/DDBJ whole genome shotgun (WGS) entry which is preliminary data.</text>
</comment>
<reference evidence="2 3" key="1">
    <citation type="submission" date="2023-07" db="EMBL/GenBank/DDBJ databases">
        <authorList>
            <person name="Peeters C."/>
        </authorList>
    </citation>
    <scope>NUCLEOTIDE SEQUENCE [LARGE SCALE GENOMIC DNA]</scope>
    <source>
        <strain evidence="2 3">LMG 18101</strain>
    </source>
</reference>
<dbReference type="EMBL" id="CATZLL010000007">
    <property type="protein sequence ID" value="CAJ0815350.1"/>
    <property type="molecule type" value="Genomic_DNA"/>
</dbReference>
<organism evidence="2 3">
    <name type="scientific">Ralstonia flaminis</name>
    <dbReference type="NCBI Taxonomy" id="3058597"/>
    <lineage>
        <taxon>Bacteria</taxon>
        <taxon>Pseudomonadati</taxon>
        <taxon>Pseudomonadota</taxon>
        <taxon>Betaproteobacteria</taxon>
        <taxon>Burkholderiales</taxon>
        <taxon>Burkholderiaceae</taxon>
        <taxon>Ralstonia</taxon>
    </lineage>
</organism>
<gene>
    <name evidence="2" type="ORF">LMG18101_02557</name>
</gene>
<keyword evidence="3" id="KW-1185">Reference proteome</keyword>
<keyword evidence="1" id="KW-0812">Transmembrane</keyword>
<keyword evidence="1" id="KW-0472">Membrane</keyword>
<dbReference type="RefSeq" id="WP_316681312.1">
    <property type="nucleotide sequence ID" value="NZ_CATZLL010000007.1"/>
</dbReference>
<feature type="transmembrane region" description="Helical" evidence="1">
    <location>
        <begin position="131"/>
        <end position="149"/>
    </location>
</feature>
<accession>A0ABN9JPB1</accession>
<keyword evidence="1" id="KW-1133">Transmembrane helix</keyword>
<evidence type="ECO:0008006" key="4">
    <source>
        <dbReference type="Google" id="ProtNLM"/>
    </source>
</evidence>